<evidence type="ECO:0000313" key="1">
    <source>
        <dbReference type="EMBL" id="MXO75699.1"/>
    </source>
</evidence>
<protein>
    <submittedName>
        <fullName evidence="1">Uncharacterized protein</fullName>
    </submittedName>
</protein>
<organism evidence="1 2">
    <name type="scientific">Tsuneonella aeria</name>
    <dbReference type="NCBI Taxonomy" id="1837929"/>
    <lineage>
        <taxon>Bacteria</taxon>
        <taxon>Pseudomonadati</taxon>
        <taxon>Pseudomonadota</taxon>
        <taxon>Alphaproteobacteria</taxon>
        <taxon>Sphingomonadales</taxon>
        <taxon>Erythrobacteraceae</taxon>
        <taxon>Tsuneonella</taxon>
    </lineage>
</organism>
<evidence type="ECO:0000313" key="2">
    <source>
        <dbReference type="Proteomes" id="UP000439522"/>
    </source>
</evidence>
<sequence>MTDGDDRSAFERLLFNDAPPPPAHLQALGQRFVEAARPKFRNFRVDLEAIGIAASKAGRAGDISLEDGAALFLDRGDALSMPLVRRYIAVRETELVARWLMSLPSFHSAGWVTERNLLALDGMVSAGEPALAVRVVRKHLEKTVGQARDKWRQVARKRPATLSPDASDRFDQLMARLRWQLPGEIEAARLEIAELEQYARVHGSPEDNRALDRMLADLEKARGRFT</sequence>
<dbReference type="Proteomes" id="UP000439522">
    <property type="component" value="Unassembled WGS sequence"/>
</dbReference>
<gene>
    <name evidence="1" type="ORF">GRI40_10765</name>
</gene>
<proteinExistence type="predicted"/>
<dbReference type="OrthoDB" id="7424191at2"/>
<dbReference type="AlphaFoldDB" id="A0A6I4TDM7"/>
<accession>A0A6I4TDM7</accession>
<comment type="caution">
    <text evidence="1">The sequence shown here is derived from an EMBL/GenBank/DDBJ whole genome shotgun (WGS) entry which is preliminary data.</text>
</comment>
<dbReference type="RefSeq" id="WP_160611594.1">
    <property type="nucleotide sequence ID" value="NZ_WTZA01000002.1"/>
</dbReference>
<reference evidence="1 2" key="1">
    <citation type="submission" date="2019-12" db="EMBL/GenBank/DDBJ databases">
        <title>Genomic-based taxomic classification of the family Erythrobacteraceae.</title>
        <authorList>
            <person name="Xu L."/>
        </authorList>
    </citation>
    <scope>NUCLEOTIDE SEQUENCE [LARGE SCALE GENOMIC DNA]</scope>
    <source>
        <strain evidence="1 2">100921-2</strain>
    </source>
</reference>
<keyword evidence="2" id="KW-1185">Reference proteome</keyword>
<name>A0A6I4TDM7_9SPHN</name>
<dbReference type="EMBL" id="WTZA01000002">
    <property type="protein sequence ID" value="MXO75699.1"/>
    <property type="molecule type" value="Genomic_DNA"/>
</dbReference>